<accession>J9Z8P6</accession>
<dbReference type="HOGENOM" id="CLU_3119344_0_0_0"/>
<proteinExistence type="predicted"/>
<name>J9Z8P6_LEPFM</name>
<reference evidence="1 2" key="1">
    <citation type="journal article" date="2011" name="J. Microbiol.">
        <title>Complete genome of Leptospirillum ferriphilum ML-04 provides insight into its physiology and environmental adaptation.</title>
        <authorList>
            <person name="Mi S."/>
            <person name="Song J."/>
            <person name="Lin J."/>
            <person name="Che Y."/>
            <person name="Zheng H."/>
            <person name="Lin J."/>
        </authorList>
    </citation>
    <scope>NUCLEOTIDE SEQUENCE [LARGE SCALE GENOMIC DNA]</scope>
    <source>
        <strain evidence="1 2">ML-04</strain>
    </source>
</reference>
<evidence type="ECO:0000313" key="2">
    <source>
        <dbReference type="Proteomes" id="UP000006177"/>
    </source>
</evidence>
<dbReference type="STRING" id="1048260.LFML04_0594"/>
<dbReference type="AlphaFoldDB" id="J9Z8P6"/>
<dbReference type="EMBL" id="CP002919">
    <property type="protein sequence ID" value="AFS52830.1"/>
    <property type="molecule type" value="Genomic_DNA"/>
</dbReference>
<dbReference type="KEGG" id="lfi:LFML04_0594"/>
<evidence type="ECO:0000313" key="1">
    <source>
        <dbReference type="EMBL" id="AFS52830.1"/>
    </source>
</evidence>
<gene>
    <name evidence="1" type="ordered locus">LFML04_0594</name>
</gene>
<protein>
    <submittedName>
        <fullName evidence="1">Uncharacterized protein</fullName>
    </submittedName>
</protein>
<dbReference type="Proteomes" id="UP000006177">
    <property type="component" value="Chromosome"/>
</dbReference>
<sequence>MRLDRFIRKNFETMCNTYKSMLIKILLQFGDVDHNLLLTLFIYIKFTTTG</sequence>
<organism evidence="1 2">
    <name type="scientific">Leptospirillum ferriphilum (strain ML-04)</name>
    <dbReference type="NCBI Taxonomy" id="1048260"/>
    <lineage>
        <taxon>Bacteria</taxon>
        <taxon>Pseudomonadati</taxon>
        <taxon>Nitrospirota</taxon>
        <taxon>Nitrospiria</taxon>
        <taxon>Nitrospirales</taxon>
        <taxon>Nitrospiraceae</taxon>
        <taxon>Leptospirillum</taxon>
    </lineage>
</organism>